<comment type="caution">
    <text evidence="1">The sequence shown here is derived from an EMBL/GenBank/DDBJ whole genome shotgun (WGS) entry which is preliminary data.</text>
</comment>
<gene>
    <name evidence="1" type="ORF">QPK29_020765</name>
</gene>
<protein>
    <submittedName>
        <fullName evidence="1">H-NS family nucleoid-associated regulatory protein</fullName>
    </submittedName>
</protein>
<evidence type="ECO:0000313" key="1">
    <source>
        <dbReference type="EMBL" id="MFJ1470151.1"/>
    </source>
</evidence>
<reference evidence="1" key="1">
    <citation type="submission" date="2024-11" db="EMBL/GenBank/DDBJ databases">
        <title>Description of Massilia orientalis sp. nov., isolated from rhizosphere soil of Ageratina adenophora.</title>
        <authorList>
            <person name="Wang Y."/>
        </authorList>
    </citation>
    <scope>NUCLEOTIDE SEQUENCE</scope>
    <source>
        <strain evidence="1">YIM B02787</strain>
    </source>
</reference>
<evidence type="ECO:0000313" key="2">
    <source>
        <dbReference type="Proteomes" id="UP001168096"/>
    </source>
</evidence>
<keyword evidence="2" id="KW-1185">Reference proteome</keyword>
<proteinExistence type="predicted"/>
<sequence>MIDLLNLDFAQLKELGQQVAQQIAATKQQEVQRAGEKIQEMAKSLDMSVQELLEQTGVLNQKPKKVQGASSSGIKGQPLYRNPDDASKTWTGRGRQPGWVEKHLAAGGKLDDLRIRA</sequence>
<dbReference type="EMBL" id="JASNRB020000013">
    <property type="protein sequence ID" value="MFJ1470151.1"/>
    <property type="molecule type" value="Genomic_DNA"/>
</dbReference>
<organism evidence="1 2">
    <name type="scientific">Massilia orientalis</name>
    <dbReference type="NCBI Taxonomy" id="3050128"/>
    <lineage>
        <taxon>Bacteria</taxon>
        <taxon>Pseudomonadati</taxon>
        <taxon>Pseudomonadota</taxon>
        <taxon>Betaproteobacteria</taxon>
        <taxon>Burkholderiales</taxon>
        <taxon>Oxalobacteraceae</taxon>
        <taxon>Telluria group</taxon>
        <taxon>Massilia</taxon>
    </lineage>
</organism>
<dbReference type="Proteomes" id="UP001168096">
    <property type="component" value="Unassembled WGS sequence"/>
</dbReference>
<name>A0ACC7MIF2_9BURK</name>
<accession>A0ACC7MIF2</accession>